<feature type="compositionally biased region" description="Polar residues" evidence="1">
    <location>
        <begin position="171"/>
        <end position="211"/>
    </location>
</feature>
<feature type="compositionally biased region" description="Low complexity" evidence="1">
    <location>
        <begin position="146"/>
        <end position="156"/>
    </location>
</feature>
<evidence type="ECO:0000313" key="4">
    <source>
        <dbReference type="Proteomes" id="UP000009328"/>
    </source>
</evidence>
<evidence type="ECO:0000256" key="2">
    <source>
        <dbReference type="SAM" id="Phobius"/>
    </source>
</evidence>
<feature type="region of interest" description="Disordered" evidence="1">
    <location>
        <begin position="58"/>
        <end position="245"/>
    </location>
</feature>
<dbReference type="InParanoid" id="K0KD26"/>
<feature type="compositionally biased region" description="Polar residues" evidence="1">
    <location>
        <begin position="96"/>
        <end position="106"/>
    </location>
</feature>
<evidence type="ECO:0000313" key="3">
    <source>
        <dbReference type="EMBL" id="CCH43005.1"/>
    </source>
</evidence>
<proteinExistence type="predicted"/>
<comment type="caution">
    <text evidence="3">The sequence shown here is derived from an EMBL/GenBank/DDBJ whole genome shotgun (WGS) entry which is preliminary data.</text>
</comment>
<feature type="compositionally biased region" description="Low complexity" evidence="1">
    <location>
        <begin position="119"/>
        <end position="138"/>
    </location>
</feature>
<evidence type="ECO:0000256" key="1">
    <source>
        <dbReference type="SAM" id="MobiDB-lite"/>
    </source>
</evidence>
<name>K0KD26_WICCF</name>
<dbReference type="HOGENOM" id="CLU_079389_0_0_1"/>
<dbReference type="Proteomes" id="UP000009328">
    <property type="component" value="Unassembled WGS sequence"/>
</dbReference>
<accession>K0KD26</accession>
<sequence length="258" mass="29197">MGANSTSIAVGCAVGIPCFIALCVALVFFLKTRRRFQREDLEYSQDVNDMDKDLSYTNIDQLKLEKENNYNSNSEPSEDSDQSRQNHDGDEEVETKASQDQGSQKQPRYVPAYRRKFKSSVSNLNSSRNSSFSNLPNNGSTQKDGSNSSINSNTTNQTDMFYNNIPLMDQPNANKQAESTNNSLDLARSLQQPTPSYSKRPVTQRSSSVSSAGDDDYDLKNNYTVDNEDEIQEEDQYENEFTNYSENKRAYIDSLRPK</sequence>
<keyword evidence="4" id="KW-1185">Reference proteome</keyword>
<dbReference type="eggNOG" id="ENOG502RZI6">
    <property type="taxonomic scope" value="Eukaryota"/>
</dbReference>
<feature type="transmembrane region" description="Helical" evidence="2">
    <location>
        <begin position="6"/>
        <end position="30"/>
    </location>
</feature>
<dbReference type="AlphaFoldDB" id="K0KD26"/>
<gene>
    <name evidence="3" type="ORF">BN7_2552</name>
</gene>
<feature type="compositionally biased region" description="Acidic residues" evidence="1">
    <location>
        <begin position="226"/>
        <end position="238"/>
    </location>
</feature>
<protein>
    <submittedName>
        <fullName evidence="3">Uncharacterized protein</fullName>
    </submittedName>
</protein>
<keyword evidence="2" id="KW-0472">Membrane</keyword>
<organism evidence="3 4">
    <name type="scientific">Wickerhamomyces ciferrii (strain ATCC 14091 / BCRC 22168 / CBS 111 / JCM 3599 / NBRC 0793 / NRRL Y-1031 F-60-10)</name>
    <name type="common">Yeast</name>
    <name type="synonym">Pichia ciferrii</name>
    <dbReference type="NCBI Taxonomy" id="1206466"/>
    <lineage>
        <taxon>Eukaryota</taxon>
        <taxon>Fungi</taxon>
        <taxon>Dikarya</taxon>
        <taxon>Ascomycota</taxon>
        <taxon>Saccharomycotina</taxon>
        <taxon>Saccharomycetes</taxon>
        <taxon>Phaffomycetales</taxon>
        <taxon>Wickerhamomycetaceae</taxon>
        <taxon>Wickerhamomyces</taxon>
    </lineage>
</organism>
<dbReference type="FunCoup" id="K0KD26">
    <property type="interactions" value="16"/>
</dbReference>
<dbReference type="EMBL" id="CAIF01000061">
    <property type="protein sequence ID" value="CCH43005.1"/>
    <property type="molecule type" value="Genomic_DNA"/>
</dbReference>
<keyword evidence="2" id="KW-0812">Transmembrane</keyword>
<reference evidence="3 4" key="1">
    <citation type="journal article" date="2012" name="Eukaryot. Cell">
        <title>Draft genome sequence of Wickerhamomyces ciferrii NRRL Y-1031 F-60-10.</title>
        <authorList>
            <person name="Schneider J."/>
            <person name="Andrea H."/>
            <person name="Blom J."/>
            <person name="Jaenicke S."/>
            <person name="Ruckert C."/>
            <person name="Schorsch C."/>
            <person name="Szczepanowski R."/>
            <person name="Farwick M."/>
            <person name="Goesmann A."/>
            <person name="Puhler A."/>
            <person name="Schaffer S."/>
            <person name="Tauch A."/>
            <person name="Kohler T."/>
            <person name="Brinkrolf K."/>
        </authorList>
    </citation>
    <scope>NUCLEOTIDE SEQUENCE [LARGE SCALE GENOMIC DNA]</scope>
    <source>
        <strain evidence="4">ATCC 14091 / BCRC 22168 / CBS 111 / JCM 3599 / NBRC 0793 / NRRL Y-1031 F-60-10</strain>
    </source>
</reference>
<keyword evidence="2" id="KW-1133">Transmembrane helix</keyword>